<evidence type="ECO:0000313" key="8">
    <source>
        <dbReference type="Proteomes" id="UP000095287"/>
    </source>
</evidence>
<organism evidence="8 9">
    <name type="scientific">Steinernema glaseri</name>
    <dbReference type="NCBI Taxonomy" id="37863"/>
    <lineage>
        <taxon>Eukaryota</taxon>
        <taxon>Metazoa</taxon>
        <taxon>Ecdysozoa</taxon>
        <taxon>Nematoda</taxon>
        <taxon>Chromadorea</taxon>
        <taxon>Rhabditida</taxon>
        <taxon>Tylenchina</taxon>
        <taxon>Panagrolaimomorpha</taxon>
        <taxon>Strongyloidoidea</taxon>
        <taxon>Steinernematidae</taxon>
        <taxon>Steinernema</taxon>
    </lineage>
</organism>
<feature type="transmembrane region" description="Helical" evidence="6">
    <location>
        <begin position="54"/>
        <end position="76"/>
    </location>
</feature>
<feature type="transmembrane region" description="Helical" evidence="6">
    <location>
        <begin position="190"/>
        <end position="212"/>
    </location>
</feature>
<feature type="transmembrane region" description="Helical" evidence="6">
    <location>
        <begin position="149"/>
        <end position="168"/>
    </location>
</feature>
<feature type="transmembrane region" description="Helical" evidence="6">
    <location>
        <begin position="246"/>
        <end position="268"/>
    </location>
</feature>
<dbReference type="Gene3D" id="1.20.1070.10">
    <property type="entry name" value="Rhodopsin 7-helix transmembrane proteins"/>
    <property type="match status" value="1"/>
</dbReference>
<dbReference type="Pfam" id="PF10292">
    <property type="entry name" value="7TM_GPCR_Srab"/>
    <property type="match status" value="1"/>
</dbReference>
<dbReference type="AlphaFoldDB" id="A0A1I8AD68"/>
<dbReference type="PROSITE" id="PS50262">
    <property type="entry name" value="G_PROTEIN_RECEP_F1_2"/>
    <property type="match status" value="1"/>
</dbReference>
<dbReference type="InterPro" id="IPR051080">
    <property type="entry name" value="Nematode_rcpt-like_serp_alpha"/>
</dbReference>
<evidence type="ECO:0000256" key="4">
    <source>
        <dbReference type="ARBA" id="ARBA00023136"/>
    </source>
</evidence>
<reference evidence="9" key="1">
    <citation type="submission" date="2016-11" db="UniProtKB">
        <authorList>
            <consortium name="WormBaseParasite"/>
        </authorList>
    </citation>
    <scope>IDENTIFICATION</scope>
</reference>
<dbReference type="GO" id="GO:0004984">
    <property type="term" value="F:olfactory receptor activity"/>
    <property type="evidence" value="ECO:0007669"/>
    <property type="project" value="TreeGrafter"/>
</dbReference>
<dbReference type="GO" id="GO:0016020">
    <property type="term" value="C:membrane"/>
    <property type="evidence" value="ECO:0007669"/>
    <property type="project" value="UniProtKB-SubCell"/>
</dbReference>
<dbReference type="InterPro" id="IPR017452">
    <property type="entry name" value="GPCR_Rhodpsn_7TM"/>
</dbReference>
<dbReference type="PANTHER" id="PTHR31357">
    <property type="entry name" value="SERPENTINE RECEPTOR CLASS ALPHA-10"/>
    <property type="match status" value="1"/>
</dbReference>
<dbReference type="Proteomes" id="UP000095287">
    <property type="component" value="Unplaced"/>
</dbReference>
<sequence length="355" mass="40968">MDDCEKAIFFASYRPLHYVQWAQTLLAVLSLVVIGVVLRRFWVRMPVVHKNLKILLVNAFVFYTCHSVLIIVAQLMNQSVAGGYLLIKYHTYHTSCDILTRTLPCLSIRAPTFLCMTGFSMIQVSLAYERTIATYRRKNYEKTGCKSGIVVSVVTWVTIFLLNAYIFYNEDYAGNKVYCGATSAYNAQKILYVTYVLLAIDIAIIVFNYFLLRHNKRRLLSSRKNNNKYNLSDLYQTRENILTMNAILPMAFVHSLIYLIYLGTTAFSRLSFANTEPHIFTTILEACYILPVIYTCAVPLTFSQLLYKIQARRLQDSKLAMNKQPSEEAGRRYFNQLAQSWDSLARQKQRTAWQA</sequence>
<proteinExistence type="inferred from homology"/>
<comment type="similarity">
    <text evidence="5">Belongs to the nematode receptor-like protein sra family.</text>
</comment>
<evidence type="ECO:0000256" key="3">
    <source>
        <dbReference type="ARBA" id="ARBA00022989"/>
    </source>
</evidence>
<keyword evidence="3 6" id="KW-1133">Transmembrane helix</keyword>
<dbReference type="InterPro" id="IPR019408">
    <property type="entry name" value="7TM_GPCR_serpentine_rcpt_Srab"/>
</dbReference>
<comment type="subcellular location">
    <subcellularLocation>
        <location evidence="1">Membrane</location>
        <topology evidence="1">Multi-pass membrane protein</topology>
    </subcellularLocation>
</comment>
<feature type="transmembrane region" description="Helical" evidence="6">
    <location>
        <begin position="20"/>
        <end position="42"/>
    </location>
</feature>
<evidence type="ECO:0000256" key="5">
    <source>
        <dbReference type="ARBA" id="ARBA00037994"/>
    </source>
</evidence>
<feature type="transmembrane region" description="Helical" evidence="6">
    <location>
        <begin position="288"/>
        <end position="307"/>
    </location>
</feature>
<feature type="transmembrane region" description="Helical" evidence="6">
    <location>
        <begin position="108"/>
        <end position="128"/>
    </location>
</feature>
<keyword evidence="2 6" id="KW-0812">Transmembrane</keyword>
<protein>
    <submittedName>
        <fullName evidence="9">G_PROTEIN_RECEP_F1_2 domain-containing protein</fullName>
    </submittedName>
</protein>
<evidence type="ECO:0000313" key="9">
    <source>
        <dbReference type="WBParaSite" id="L893_g4562.t1"/>
    </source>
</evidence>
<dbReference type="PANTHER" id="PTHR31357:SF5">
    <property type="entry name" value="SERPENTINE RECEPTOR CLASS ALPHA-1-RELATED"/>
    <property type="match status" value="1"/>
</dbReference>
<dbReference type="WBParaSite" id="L893_g4562.t1">
    <property type="protein sequence ID" value="L893_g4562.t1"/>
    <property type="gene ID" value="L893_g4562"/>
</dbReference>
<evidence type="ECO:0000259" key="7">
    <source>
        <dbReference type="PROSITE" id="PS50262"/>
    </source>
</evidence>
<name>A0A1I8AD68_9BILA</name>
<evidence type="ECO:0000256" key="6">
    <source>
        <dbReference type="SAM" id="Phobius"/>
    </source>
</evidence>
<evidence type="ECO:0000256" key="1">
    <source>
        <dbReference type="ARBA" id="ARBA00004141"/>
    </source>
</evidence>
<evidence type="ECO:0000256" key="2">
    <source>
        <dbReference type="ARBA" id="ARBA00022692"/>
    </source>
</evidence>
<keyword evidence="8" id="KW-1185">Reference proteome</keyword>
<keyword evidence="4 6" id="KW-0472">Membrane</keyword>
<accession>A0A1I8AD68</accession>
<feature type="domain" description="G-protein coupled receptors family 1 profile" evidence="7">
    <location>
        <begin position="29"/>
        <end position="302"/>
    </location>
</feature>